<proteinExistence type="predicted"/>
<sequence length="1184" mass="121834">MVAHNGSAYLPTVLRALAAQTRPATAILAADAGSTDDSGELLRKELGERNVIPFDPRKGGYGAAVKAVLEHQNRNLGGHRNTPARAASHASATSTPPSKYDAAAPDSAVEPLEPSPAGQAGQAAAAGKATAGKATAQLSREPFPDEAGDSASRHEWIWLLQDDAAPAPDALQLLLETVERSTTAAVAGCKQLDWDNRRRLVDVGLKASRWFDRYALVNLDELDQGQYDDRADFFAVNAAGMLVRRDLWEKLGGFDPAIPGPGDDLDFCARVRLAGFRVLVVPAARVFHVVNRTNPMGSPVAARKAAVFTRLKHAPAWQLPFLVVGAVVSAIYWLFAGFLLKAPGHAVSMFGATLAGLCRPVALVRSRSALARTRVQPRSAHKNLVVGRVEARNQLKGLREAVGPDDDGEPGGPGAPSILEPTGDTHHDAVTPMVAGRTAPAVSALLLAAALAVLSLVVLSRLMGTTGITGGSLLPVSARLGTIWQHATDWWVSLGTGLPGRGNPFNYVVWLLGVLGGGDANAATLWTVLLAIPLSALTAWLAAGAFSRSRWPRVVAALVWAGAPVLLVSLGQGRLGALLAHLLIPLVVLGMVRAVGGARSAGPGSGAGPAGGAIAGAQAASRGASRVASSARTLKLGRPGVDGTPSWTASAAAGLALAAVTAGAPTVFPIAVVAVLLATVFLGRRGRTLWWSLLPTLAVFLPFVWSAQANPRALLGDPGVPLAGNPGPLWEQLLGFPNAVTPVHELLGAGIPVGGTTWTWVAAFVVGGPVVLAAFLALLAPIRRAGTVRTMWLVALLALAVSYGSKLIAVGQDGTSLVTPFNGPAVSVALFALLAAALLGFDAVYRRAYQAADRGAKARGGSRATAAVLSVLLVAAPVASLGLWTVNNFNGNGAGLAGASALVPVQAGTIPATAADRGTGPEASRTIVLRADPSGNVQATLMQGAGTTLDSLSTIAAARNISGEPGREKVAGPDAATSVLRETVAVLMARSGVDPRPELMSMGVGFVVLQNGDTAAQLVASQLDAVPGLNAVGPTDSGWLWRVNPTYQKAGPTEVVNRVRLVDAKGAALSPVESKGVGVDTAVAAGPAGRRVVLAERFDAGWQATLDGTALAPVQDGWAQAFELPAAGGHLEIHFVQPWNALMSLAQLVLLGLTVLLAIPVRARRGRTGAYRDEASLHKVGRGV</sequence>
<comment type="caution">
    <text evidence="3">The sequence shown here is derived from an EMBL/GenBank/DDBJ whole genome shotgun (WGS) entry which is preliminary data.</text>
</comment>
<feature type="compositionally biased region" description="Low complexity" evidence="1">
    <location>
        <begin position="117"/>
        <end position="136"/>
    </location>
</feature>
<dbReference type="RefSeq" id="WP_165181835.1">
    <property type="nucleotide sequence ID" value="NZ_JAAKZI010000013.1"/>
</dbReference>
<feature type="region of interest" description="Disordered" evidence="1">
    <location>
        <begin position="399"/>
        <end position="423"/>
    </location>
</feature>
<feature type="transmembrane region" description="Helical" evidence="2">
    <location>
        <begin position="441"/>
        <end position="463"/>
    </location>
</feature>
<feature type="transmembrane region" description="Helical" evidence="2">
    <location>
        <begin position="555"/>
        <end position="584"/>
    </location>
</feature>
<protein>
    <submittedName>
        <fullName evidence="3">Glycosyltransferase family 2 protein</fullName>
    </submittedName>
</protein>
<feature type="transmembrane region" description="Helical" evidence="2">
    <location>
        <begin position="655"/>
        <end position="682"/>
    </location>
</feature>
<reference evidence="3 4" key="1">
    <citation type="submission" date="2020-02" db="EMBL/GenBank/DDBJ databases">
        <title>Genome sequence of the type strain DSM 27180 of Arthrobacter silviterrae.</title>
        <authorList>
            <person name="Gao J."/>
            <person name="Sun J."/>
        </authorList>
    </citation>
    <scope>NUCLEOTIDE SEQUENCE [LARGE SCALE GENOMIC DNA]</scope>
    <source>
        <strain evidence="3 4">DSM 27180</strain>
    </source>
</reference>
<dbReference type="InterPro" id="IPR050834">
    <property type="entry name" value="Glycosyltransf_2"/>
</dbReference>
<evidence type="ECO:0000256" key="1">
    <source>
        <dbReference type="SAM" id="MobiDB-lite"/>
    </source>
</evidence>
<gene>
    <name evidence="3" type="ORF">G6N77_09405</name>
</gene>
<dbReference type="SUPFAM" id="SSF53448">
    <property type="entry name" value="Nucleotide-diphospho-sugar transferases"/>
    <property type="match status" value="1"/>
</dbReference>
<evidence type="ECO:0000256" key="2">
    <source>
        <dbReference type="SAM" id="Phobius"/>
    </source>
</evidence>
<dbReference type="InterPro" id="IPR029044">
    <property type="entry name" value="Nucleotide-diphossugar_trans"/>
</dbReference>
<feature type="transmembrane region" description="Helical" evidence="2">
    <location>
        <begin position="1139"/>
        <end position="1159"/>
    </location>
</feature>
<keyword evidence="2" id="KW-0472">Membrane</keyword>
<dbReference type="EMBL" id="JAAKZI010000013">
    <property type="protein sequence ID" value="NGN83671.1"/>
    <property type="molecule type" value="Genomic_DNA"/>
</dbReference>
<evidence type="ECO:0000313" key="3">
    <source>
        <dbReference type="EMBL" id="NGN83671.1"/>
    </source>
</evidence>
<keyword evidence="2" id="KW-0812">Transmembrane</keyword>
<dbReference type="Gene3D" id="3.90.550.10">
    <property type="entry name" value="Spore Coat Polysaccharide Biosynthesis Protein SpsA, Chain A"/>
    <property type="match status" value="2"/>
</dbReference>
<dbReference type="PANTHER" id="PTHR43685">
    <property type="entry name" value="GLYCOSYLTRANSFERASE"/>
    <property type="match status" value="1"/>
</dbReference>
<feature type="transmembrane region" description="Helical" evidence="2">
    <location>
        <begin position="319"/>
        <end position="340"/>
    </location>
</feature>
<dbReference type="Pfam" id="PF13641">
    <property type="entry name" value="Glyco_tranf_2_3"/>
    <property type="match status" value="1"/>
</dbReference>
<dbReference type="PANTHER" id="PTHR43685:SF3">
    <property type="entry name" value="SLR2126 PROTEIN"/>
    <property type="match status" value="1"/>
</dbReference>
<feature type="transmembrane region" description="Helical" evidence="2">
    <location>
        <begin position="823"/>
        <end position="845"/>
    </location>
</feature>
<dbReference type="Proteomes" id="UP000479226">
    <property type="component" value="Unassembled WGS sequence"/>
</dbReference>
<feature type="transmembrane region" description="Helical" evidence="2">
    <location>
        <begin position="689"/>
        <end position="707"/>
    </location>
</feature>
<feature type="transmembrane region" description="Helical" evidence="2">
    <location>
        <begin position="791"/>
        <end position="811"/>
    </location>
</feature>
<name>A0ABX0DAJ7_9MICC</name>
<accession>A0ABX0DAJ7</accession>
<feature type="transmembrane region" description="Helical" evidence="2">
    <location>
        <begin position="866"/>
        <end position="886"/>
    </location>
</feature>
<organism evidence="3 4">
    <name type="scientific">Arthrobacter silviterrae</name>
    <dbReference type="NCBI Taxonomy" id="2026658"/>
    <lineage>
        <taxon>Bacteria</taxon>
        <taxon>Bacillati</taxon>
        <taxon>Actinomycetota</taxon>
        <taxon>Actinomycetes</taxon>
        <taxon>Micrococcales</taxon>
        <taxon>Micrococcaceae</taxon>
        <taxon>Arthrobacter</taxon>
    </lineage>
</organism>
<feature type="region of interest" description="Disordered" evidence="1">
    <location>
        <begin position="75"/>
        <end position="149"/>
    </location>
</feature>
<feature type="transmembrane region" description="Helical" evidence="2">
    <location>
        <begin position="758"/>
        <end position="779"/>
    </location>
</feature>
<keyword evidence="2" id="KW-1133">Transmembrane helix</keyword>
<evidence type="ECO:0000313" key="4">
    <source>
        <dbReference type="Proteomes" id="UP000479226"/>
    </source>
</evidence>
<feature type="compositionally biased region" description="Low complexity" evidence="1">
    <location>
        <begin position="83"/>
        <end position="98"/>
    </location>
</feature>
<feature type="transmembrane region" description="Helical" evidence="2">
    <location>
        <begin position="523"/>
        <end position="543"/>
    </location>
</feature>
<keyword evidence="4" id="KW-1185">Reference proteome</keyword>